<feature type="compositionally biased region" description="Basic and acidic residues" evidence="4">
    <location>
        <begin position="60"/>
        <end position="70"/>
    </location>
</feature>
<dbReference type="InterPro" id="IPR028143">
    <property type="entry name" value="Get2/sif1"/>
</dbReference>
<dbReference type="AlphaFoldDB" id="G4TBA3"/>
<sequence>MSDAKERAAARRQAILASKSDRLAKLTAKAKNEGDVAGNVRETIDDPPLAELPSRPQDPLARREVSKTPERSWNANVDPTSFEPVEPLQLDQLKALQTFLGSRSREGTPLLSSPSPFERGSSPFLPPENIFGTSQPPMQPTRKTLVEKLFPLLHVLSTIIFVWFTLWRTGGLGVDQISSTEYWKRWAELQYSPPSFGWSGEHKHVLWTYLGLQFFLHSLRLLLSPTAPQLPFILSLVVPHLPPPLPVSIQTGYRYIQMFSLLLDDLFVFIVCMGIVVFASAWLTSVS</sequence>
<keyword evidence="2 5" id="KW-1133">Transmembrane helix</keyword>
<dbReference type="eggNOG" id="ENOG502S7Q0">
    <property type="taxonomic scope" value="Eukaryota"/>
</dbReference>
<evidence type="ECO:0000256" key="1">
    <source>
        <dbReference type="ARBA" id="ARBA00022692"/>
    </source>
</evidence>
<evidence type="ECO:0000256" key="5">
    <source>
        <dbReference type="SAM" id="Phobius"/>
    </source>
</evidence>
<dbReference type="Proteomes" id="UP000007148">
    <property type="component" value="Unassembled WGS sequence"/>
</dbReference>
<feature type="region of interest" description="Disordered" evidence="4">
    <location>
        <begin position="29"/>
        <end position="80"/>
    </location>
</feature>
<dbReference type="InParanoid" id="G4TBA3"/>
<accession>G4TBA3</accession>
<dbReference type="PANTHER" id="PTHR28263:SF1">
    <property type="entry name" value="GOLGI TO ER TRAFFIC PROTEIN 2"/>
    <property type="match status" value="1"/>
</dbReference>
<name>G4TBA3_SERID</name>
<keyword evidence="3 5" id="KW-0472">Membrane</keyword>
<evidence type="ECO:0000256" key="4">
    <source>
        <dbReference type="SAM" id="MobiDB-lite"/>
    </source>
</evidence>
<feature type="transmembrane region" description="Helical" evidence="5">
    <location>
        <begin position="149"/>
        <end position="166"/>
    </location>
</feature>
<dbReference type="GO" id="GO:0006890">
    <property type="term" value="P:retrograde vesicle-mediated transport, Golgi to endoplasmic reticulum"/>
    <property type="evidence" value="ECO:0007669"/>
    <property type="project" value="TreeGrafter"/>
</dbReference>
<keyword evidence="1 5" id="KW-0812">Transmembrane</keyword>
<dbReference type="HOGENOM" id="CLU_060585_0_0_1"/>
<organism evidence="6 7">
    <name type="scientific">Serendipita indica (strain DSM 11827)</name>
    <name type="common">Root endophyte fungus</name>
    <name type="synonym">Piriformospora indica</name>
    <dbReference type="NCBI Taxonomy" id="1109443"/>
    <lineage>
        <taxon>Eukaryota</taxon>
        <taxon>Fungi</taxon>
        <taxon>Dikarya</taxon>
        <taxon>Basidiomycota</taxon>
        <taxon>Agaricomycotina</taxon>
        <taxon>Agaricomycetes</taxon>
        <taxon>Sebacinales</taxon>
        <taxon>Serendipitaceae</taxon>
        <taxon>Serendipita</taxon>
    </lineage>
</organism>
<evidence type="ECO:0000256" key="2">
    <source>
        <dbReference type="ARBA" id="ARBA00022989"/>
    </source>
</evidence>
<keyword evidence="7" id="KW-1185">Reference proteome</keyword>
<feature type="transmembrane region" description="Helical" evidence="5">
    <location>
        <begin position="261"/>
        <end position="283"/>
    </location>
</feature>
<dbReference type="EMBL" id="CAFZ01000036">
    <property type="protein sequence ID" value="CCA68603.1"/>
    <property type="molecule type" value="Genomic_DNA"/>
</dbReference>
<protein>
    <submittedName>
        <fullName evidence="6">Uncharacterized protein</fullName>
    </submittedName>
</protein>
<evidence type="ECO:0000256" key="3">
    <source>
        <dbReference type="ARBA" id="ARBA00023136"/>
    </source>
</evidence>
<evidence type="ECO:0000313" key="7">
    <source>
        <dbReference type="Proteomes" id="UP000007148"/>
    </source>
</evidence>
<evidence type="ECO:0000313" key="6">
    <source>
        <dbReference type="EMBL" id="CCA68603.1"/>
    </source>
</evidence>
<proteinExistence type="predicted"/>
<dbReference type="STRING" id="1109443.G4TBA3"/>
<dbReference type="PANTHER" id="PTHR28263">
    <property type="entry name" value="GOLGI TO ER TRAFFIC PROTEIN 2"/>
    <property type="match status" value="1"/>
</dbReference>
<dbReference type="OrthoDB" id="5393181at2759"/>
<reference evidence="6 7" key="1">
    <citation type="journal article" date="2011" name="PLoS Pathog.">
        <title>Endophytic Life Strategies Decoded by Genome and Transcriptome Analyses of the Mutualistic Root Symbiont Piriformospora indica.</title>
        <authorList>
            <person name="Zuccaro A."/>
            <person name="Lahrmann U."/>
            <person name="Guldener U."/>
            <person name="Langen G."/>
            <person name="Pfiffi S."/>
            <person name="Biedenkopf D."/>
            <person name="Wong P."/>
            <person name="Samans B."/>
            <person name="Grimm C."/>
            <person name="Basiewicz M."/>
            <person name="Murat C."/>
            <person name="Martin F."/>
            <person name="Kogel K.H."/>
        </authorList>
    </citation>
    <scope>NUCLEOTIDE SEQUENCE [LARGE SCALE GENOMIC DNA]</scope>
    <source>
        <strain evidence="6 7">DSM 11827</strain>
    </source>
</reference>
<gene>
    <name evidence="6" type="ORF">PIIN_02467</name>
</gene>
<comment type="caution">
    <text evidence="6">The sequence shown here is derived from an EMBL/GenBank/DDBJ whole genome shotgun (WGS) entry which is preliminary data.</text>
</comment>